<reference evidence="4" key="1">
    <citation type="submission" date="2017-01" db="EMBL/GenBank/DDBJ databases">
        <authorList>
            <person name="Poblete-Castro I."/>
        </authorList>
    </citation>
    <scope>NUCLEOTIDE SEQUENCE [LARGE SCALE GENOMIC DNA]</scope>
    <source>
        <strain evidence="4">DSM 18361 / CCUG 53116 / MT1</strain>
    </source>
</reference>
<dbReference type="Proteomes" id="UP000460142">
    <property type="component" value="Unassembled WGS sequence"/>
</dbReference>
<sequence>MWERACSRKRLHAQHRCWCEHRFREQARSHSKLWRAHSRYRPARAAFTTLRPPLARHGSPWRGRLRSTRRAPGPHPCGAGR</sequence>
<evidence type="ECO:0000313" key="3">
    <source>
        <dbReference type="EMBL" id="OLU03032.1"/>
    </source>
</evidence>
<dbReference type="OrthoDB" id="7032782at2"/>
<keyword evidence="4" id="KW-1185">Reference proteome</keyword>
<reference evidence="3" key="2">
    <citation type="submission" date="2017-01" db="EMBL/GenBank/DDBJ databases">
        <authorList>
            <person name="Mah S.A."/>
            <person name="Swanson W.J."/>
            <person name="Moy G.W."/>
            <person name="Vacquier V.D."/>
        </authorList>
    </citation>
    <scope>NUCLEOTIDE SEQUENCE [LARGE SCALE GENOMIC DNA]</scope>
    <source>
        <strain evidence="3">MT1</strain>
    </source>
</reference>
<organism evidence="3 4">
    <name type="scientific">Pseudomonas reinekei</name>
    <dbReference type="NCBI Taxonomy" id="395598"/>
    <lineage>
        <taxon>Bacteria</taxon>
        <taxon>Pseudomonadati</taxon>
        <taxon>Pseudomonadota</taxon>
        <taxon>Gammaproteobacteria</taxon>
        <taxon>Pseudomonadales</taxon>
        <taxon>Pseudomonadaceae</taxon>
        <taxon>Pseudomonas</taxon>
    </lineage>
</organism>
<dbReference type="EMBL" id="MSTQ01000006">
    <property type="protein sequence ID" value="OLU03032.1"/>
    <property type="molecule type" value="Genomic_DNA"/>
</dbReference>
<dbReference type="AlphaFoldDB" id="A0A1Q9WW70"/>
<reference evidence="2 5" key="3">
    <citation type="submission" date="2019-09" db="EMBL/GenBank/DDBJ databases">
        <title>Draft genome sequences of 48 bacterial type strains from the CCUG.</title>
        <authorList>
            <person name="Tunovic T."/>
            <person name="Pineiro-Iglesias B."/>
            <person name="Unosson C."/>
            <person name="Inganas E."/>
            <person name="Ohlen M."/>
            <person name="Cardew S."/>
            <person name="Jensie-Markopoulos S."/>
            <person name="Salva-Serra F."/>
            <person name="Jaen-Luchoro D."/>
            <person name="Karlsson R."/>
            <person name="Svensson-Stadler L."/>
            <person name="Chun J."/>
            <person name="Moore E."/>
        </authorList>
    </citation>
    <scope>NUCLEOTIDE SEQUENCE [LARGE SCALE GENOMIC DNA]</scope>
    <source>
        <strain evidence="2 5">CCUG 53116</strain>
    </source>
</reference>
<feature type="region of interest" description="Disordered" evidence="1">
    <location>
        <begin position="53"/>
        <end position="81"/>
    </location>
</feature>
<dbReference type="EMBL" id="VZPS01000012">
    <property type="protein sequence ID" value="KAB0484093.1"/>
    <property type="molecule type" value="Genomic_DNA"/>
</dbReference>
<proteinExistence type="predicted"/>
<evidence type="ECO:0000313" key="5">
    <source>
        <dbReference type="Proteomes" id="UP000460142"/>
    </source>
</evidence>
<evidence type="ECO:0000256" key="1">
    <source>
        <dbReference type="SAM" id="MobiDB-lite"/>
    </source>
</evidence>
<comment type="caution">
    <text evidence="3">The sequence shown here is derived from an EMBL/GenBank/DDBJ whole genome shotgun (WGS) entry which is preliminary data.</text>
</comment>
<protein>
    <submittedName>
        <fullName evidence="3">Uncharacterized protein</fullName>
    </submittedName>
</protein>
<gene>
    <name evidence="3" type="ORF">BVK86_12030</name>
    <name evidence="2" type="ORF">F7R15_18900</name>
</gene>
<evidence type="ECO:0000313" key="4">
    <source>
        <dbReference type="Proteomes" id="UP000186756"/>
    </source>
</evidence>
<dbReference type="Proteomes" id="UP000186756">
    <property type="component" value="Unassembled WGS sequence"/>
</dbReference>
<accession>A0A1Q9WW70</accession>
<name>A0A1Q9WW70_PSERE</name>
<evidence type="ECO:0000313" key="2">
    <source>
        <dbReference type="EMBL" id="KAB0484093.1"/>
    </source>
</evidence>